<sequence length="107" mass="12110">MNNFSEEDLELLQRVELEIGIMESMPDAVVSLPYVGVLAIITQVQIALALCHPDNNRWATKQAELLAKALQQALFDQDSAIYESIEKKWKSLDRIRAQGTNNLEPKQ</sequence>
<evidence type="ECO:0000313" key="2">
    <source>
        <dbReference type="EMBL" id="GET44614.1"/>
    </source>
</evidence>
<keyword evidence="1" id="KW-1133">Transmembrane helix</keyword>
<proteinExistence type="predicted"/>
<feature type="transmembrane region" description="Helical" evidence="1">
    <location>
        <begin position="32"/>
        <end position="51"/>
    </location>
</feature>
<keyword evidence="1" id="KW-0812">Transmembrane</keyword>
<dbReference type="RefSeq" id="WP_226594847.1">
    <property type="nucleotide sequence ID" value="NZ_BLAY01000452.1"/>
</dbReference>
<evidence type="ECO:0000313" key="3">
    <source>
        <dbReference type="Proteomes" id="UP001050975"/>
    </source>
</evidence>
<dbReference type="Proteomes" id="UP001050975">
    <property type="component" value="Unassembled WGS sequence"/>
</dbReference>
<gene>
    <name evidence="2" type="ORF">MiSe_94450</name>
</gene>
<protein>
    <submittedName>
        <fullName evidence="2">Uncharacterized protein</fullName>
    </submittedName>
</protein>
<evidence type="ECO:0000256" key="1">
    <source>
        <dbReference type="SAM" id="Phobius"/>
    </source>
</evidence>
<reference evidence="2" key="1">
    <citation type="submission" date="2019-10" db="EMBL/GenBank/DDBJ databases">
        <title>Draft genome sequece of Microseira wollei NIES-4236.</title>
        <authorList>
            <person name="Yamaguchi H."/>
            <person name="Suzuki S."/>
            <person name="Kawachi M."/>
        </authorList>
    </citation>
    <scope>NUCLEOTIDE SEQUENCE</scope>
    <source>
        <strain evidence="2">NIES-4236</strain>
    </source>
</reference>
<dbReference type="AlphaFoldDB" id="A0AAV3XPW9"/>
<keyword evidence="3" id="KW-1185">Reference proteome</keyword>
<keyword evidence="1" id="KW-0472">Membrane</keyword>
<dbReference type="EMBL" id="BLAY01000452">
    <property type="protein sequence ID" value="GET44614.1"/>
    <property type="molecule type" value="Genomic_DNA"/>
</dbReference>
<accession>A0AAV3XPW9</accession>
<name>A0AAV3XPW9_9CYAN</name>
<comment type="caution">
    <text evidence="2">The sequence shown here is derived from an EMBL/GenBank/DDBJ whole genome shotgun (WGS) entry which is preliminary data.</text>
</comment>
<organism evidence="2 3">
    <name type="scientific">Microseira wollei NIES-4236</name>
    <dbReference type="NCBI Taxonomy" id="2530354"/>
    <lineage>
        <taxon>Bacteria</taxon>
        <taxon>Bacillati</taxon>
        <taxon>Cyanobacteriota</taxon>
        <taxon>Cyanophyceae</taxon>
        <taxon>Oscillatoriophycideae</taxon>
        <taxon>Aerosakkonematales</taxon>
        <taxon>Aerosakkonemataceae</taxon>
        <taxon>Microseira</taxon>
    </lineage>
</organism>